<protein>
    <submittedName>
        <fullName evidence="1">Uncharacterized protein</fullName>
    </submittedName>
</protein>
<reference evidence="1 2" key="1">
    <citation type="submission" date="2015-01" db="EMBL/GenBank/DDBJ databases">
        <title>Evolution of Trichinella species and genotypes.</title>
        <authorList>
            <person name="Korhonen P.K."/>
            <person name="Edoardo P."/>
            <person name="Giuseppe L.R."/>
            <person name="Gasser R.B."/>
        </authorList>
    </citation>
    <scope>NUCLEOTIDE SEQUENCE [LARGE SCALE GENOMIC DNA]</scope>
    <source>
        <strain evidence="1">ISS1029</strain>
    </source>
</reference>
<dbReference type="AlphaFoldDB" id="A0A0V1GHZ7"/>
<sequence length="43" mass="4771">MDGHNARSVKNGLSDLEILRHRISTQKKSHLPLLISCSASCRP</sequence>
<dbReference type="EMBL" id="JYDP01001727">
    <property type="protein sequence ID" value="KRY97882.1"/>
    <property type="molecule type" value="Genomic_DNA"/>
</dbReference>
<gene>
    <name evidence="1" type="ORF">T11_11191</name>
</gene>
<organism evidence="1 2">
    <name type="scientific">Trichinella zimbabwensis</name>
    <dbReference type="NCBI Taxonomy" id="268475"/>
    <lineage>
        <taxon>Eukaryota</taxon>
        <taxon>Metazoa</taxon>
        <taxon>Ecdysozoa</taxon>
        <taxon>Nematoda</taxon>
        <taxon>Enoplea</taxon>
        <taxon>Dorylaimia</taxon>
        <taxon>Trichinellida</taxon>
        <taxon>Trichinellidae</taxon>
        <taxon>Trichinella</taxon>
    </lineage>
</organism>
<evidence type="ECO:0000313" key="2">
    <source>
        <dbReference type="Proteomes" id="UP000055024"/>
    </source>
</evidence>
<proteinExistence type="predicted"/>
<evidence type="ECO:0000313" key="1">
    <source>
        <dbReference type="EMBL" id="KRY97882.1"/>
    </source>
</evidence>
<comment type="caution">
    <text evidence="1">The sequence shown here is derived from an EMBL/GenBank/DDBJ whole genome shotgun (WGS) entry which is preliminary data.</text>
</comment>
<accession>A0A0V1GHZ7</accession>
<keyword evidence="2" id="KW-1185">Reference proteome</keyword>
<name>A0A0V1GHZ7_9BILA</name>
<dbReference type="Proteomes" id="UP000055024">
    <property type="component" value="Unassembled WGS sequence"/>
</dbReference>